<dbReference type="PIRSF" id="PIRSF027391">
    <property type="entry name" value="Hpre_diP_synt_I"/>
    <property type="match status" value="1"/>
</dbReference>
<reference evidence="2 3" key="1">
    <citation type="submission" date="2016-10" db="EMBL/GenBank/DDBJ databases">
        <authorList>
            <person name="de Groot N.N."/>
        </authorList>
    </citation>
    <scope>NUCLEOTIDE SEQUENCE [LARGE SCALE GENOMIC DNA]</scope>
    <source>
        <strain evidence="2 3">DSM 18979</strain>
    </source>
</reference>
<dbReference type="STRING" id="426128.SAMN05660297_02152"/>
<keyword evidence="1" id="KW-1133">Transmembrane helix</keyword>
<dbReference type="InterPro" id="IPR010898">
    <property type="entry name" value="Hpre_diP_synth_I"/>
</dbReference>
<feature type="transmembrane region" description="Helical" evidence="1">
    <location>
        <begin position="55"/>
        <end position="81"/>
    </location>
</feature>
<gene>
    <name evidence="2" type="ORF">SAMN05660297_02152</name>
</gene>
<dbReference type="OrthoDB" id="9799095at2"/>
<dbReference type="InterPro" id="IPR014535">
    <property type="entry name" value="Hpre_diP_synt_I"/>
</dbReference>
<feature type="transmembrane region" description="Helical" evidence="1">
    <location>
        <begin position="130"/>
        <end position="150"/>
    </location>
</feature>
<dbReference type="Gene3D" id="1.10.1760.20">
    <property type="match status" value="1"/>
</dbReference>
<feature type="transmembrane region" description="Helical" evidence="1">
    <location>
        <begin position="102"/>
        <end position="124"/>
    </location>
</feature>
<dbReference type="AlphaFoldDB" id="A0A1I0DRU6"/>
<dbReference type="RefSeq" id="WP_090443533.1">
    <property type="nucleotide sequence ID" value="NZ_FOHU01000008.1"/>
</dbReference>
<proteinExistence type="predicted"/>
<accession>A0A1I0DRU6</accession>
<name>A0A1I0DRU6_9FIRM</name>
<keyword evidence="3" id="KW-1185">Reference proteome</keyword>
<organism evidence="2 3">
    <name type="scientific">Natronincola peptidivorans</name>
    <dbReference type="NCBI Taxonomy" id="426128"/>
    <lineage>
        <taxon>Bacteria</taxon>
        <taxon>Bacillati</taxon>
        <taxon>Bacillota</taxon>
        <taxon>Clostridia</taxon>
        <taxon>Peptostreptococcales</taxon>
        <taxon>Natronincolaceae</taxon>
        <taxon>Natronincola</taxon>
    </lineage>
</organism>
<dbReference type="EMBL" id="FOHU01000008">
    <property type="protein sequence ID" value="SET35122.1"/>
    <property type="molecule type" value="Genomic_DNA"/>
</dbReference>
<evidence type="ECO:0000313" key="3">
    <source>
        <dbReference type="Proteomes" id="UP000199568"/>
    </source>
</evidence>
<dbReference type="Pfam" id="PF07456">
    <property type="entry name" value="Hpre_diP_synt_I"/>
    <property type="match status" value="1"/>
</dbReference>
<keyword evidence="1" id="KW-0472">Membrane</keyword>
<sequence length="187" mass="20002">MNTKTITRFGLLASVALVLGYFERFIPIAHGLPGVKLGLANTVLLYALYLMNTKSAFGLMLIKVVMSGILFAGVSGMIYSFAGGLLSIVMMIVMKKFVDTSIVGVSIIGAVFHNVGQLLVASMVVQTKGLLFYMPILLISAIITGVLTGVTAKHVFKGLSAAHFTIPNSHNNHHKTADEMLSNNEDS</sequence>
<keyword evidence="1" id="KW-0812">Transmembrane</keyword>
<dbReference type="Proteomes" id="UP000199568">
    <property type="component" value="Unassembled WGS sequence"/>
</dbReference>
<evidence type="ECO:0000256" key="1">
    <source>
        <dbReference type="SAM" id="Phobius"/>
    </source>
</evidence>
<evidence type="ECO:0000313" key="2">
    <source>
        <dbReference type="EMBL" id="SET35122.1"/>
    </source>
</evidence>
<protein>
    <submittedName>
        <fullName evidence="2">Heptaprenyl diphosphate synthase</fullName>
    </submittedName>
</protein>